<dbReference type="EMBL" id="OV696686">
    <property type="protein sequence ID" value="CAH1227852.1"/>
    <property type="molecule type" value="Genomic_DNA"/>
</dbReference>
<dbReference type="AlphaFoldDB" id="A0A8J9YJJ7"/>
<sequence length="66" mass="7270">MVVWFPGLQCSVRLVMYDAPVQSQHCSKTHTQGTTGRNIPTGGVEWSMVACHADCSGLFQCQNRDV</sequence>
<keyword evidence="2" id="KW-1185">Reference proteome</keyword>
<evidence type="ECO:0000313" key="1">
    <source>
        <dbReference type="EMBL" id="CAH1227852.1"/>
    </source>
</evidence>
<protein>
    <submittedName>
        <fullName evidence="1">Hypp183 protein</fullName>
    </submittedName>
</protein>
<accession>A0A8J9YJJ7</accession>
<proteinExistence type="predicted"/>
<dbReference type="OrthoDB" id="276065at2759"/>
<organism evidence="1 2">
    <name type="scientific">Branchiostoma lanceolatum</name>
    <name type="common">Common lancelet</name>
    <name type="synonym">Amphioxus lanceolatum</name>
    <dbReference type="NCBI Taxonomy" id="7740"/>
    <lineage>
        <taxon>Eukaryota</taxon>
        <taxon>Metazoa</taxon>
        <taxon>Chordata</taxon>
        <taxon>Cephalochordata</taxon>
        <taxon>Leptocardii</taxon>
        <taxon>Amphioxiformes</taxon>
        <taxon>Branchiostomatidae</taxon>
        <taxon>Branchiostoma</taxon>
    </lineage>
</organism>
<name>A0A8J9YJJ7_BRALA</name>
<reference evidence="1" key="1">
    <citation type="submission" date="2022-01" db="EMBL/GenBank/DDBJ databases">
        <authorList>
            <person name="Braso-Vives M."/>
        </authorList>
    </citation>
    <scope>NUCLEOTIDE SEQUENCE</scope>
</reference>
<dbReference type="Proteomes" id="UP000838412">
    <property type="component" value="Chromosome 1"/>
</dbReference>
<evidence type="ECO:0000313" key="2">
    <source>
        <dbReference type="Proteomes" id="UP000838412"/>
    </source>
</evidence>
<gene>
    <name evidence="1" type="primary">Hypp183</name>
    <name evidence="1" type="ORF">BLAG_LOCUS538</name>
</gene>